<dbReference type="AlphaFoldDB" id="A0A3M0CGA7"/>
<dbReference type="RefSeq" id="WP_121938767.1">
    <property type="nucleotide sequence ID" value="NZ_REFR01000011.1"/>
</dbReference>
<sequence>MTTLVKYDVTVPDAEIDVKVDVDKGAVVATVTDVPPVSFHLSPKGNWAQKILSKILQPIASDVADDFKNKPSDILKGQSKTIGKNFSHDVEGVTVTLSDPALGKFTAGSTDMLKITGTITVTKES</sequence>
<reference evidence="1 2" key="1">
    <citation type="submission" date="2018-10" db="EMBL/GenBank/DDBJ databases">
        <title>Genomic Encyclopedia of Archaeal and Bacterial Type Strains, Phase II (KMG-II): from individual species to whole genera.</title>
        <authorList>
            <person name="Goeker M."/>
        </authorList>
    </citation>
    <scope>NUCLEOTIDE SEQUENCE [LARGE SCALE GENOMIC DNA]</scope>
    <source>
        <strain evidence="1 2">DSM 25217</strain>
    </source>
</reference>
<dbReference type="Proteomes" id="UP000271227">
    <property type="component" value="Unassembled WGS sequence"/>
</dbReference>
<protein>
    <submittedName>
        <fullName evidence="1">Uncharacterized protein</fullName>
    </submittedName>
</protein>
<keyword evidence="2" id="KW-1185">Reference proteome</keyword>
<proteinExistence type="predicted"/>
<dbReference type="EMBL" id="REFR01000011">
    <property type="protein sequence ID" value="RMB08015.1"/>
    <property type="molecule type" value="Genomic_DNA"/>
</dbReference>
<organism evidence="1 2">
    <name type="scientific">Eilatimonas milleporae</name>
    <dbReference type="NCBI Taxonomy" id="911205"/>
    <lineage>
        <taxon>Bacteria</taxon>
        <taxon>Pseudomonadati</taxon>
        <taxon>Pseudomonadota</taxon>
        <taxon>Alphaproteobacteria</taxon>
        <taxon>Kordiimonadales</taxon>
        <taxon>Kordiimonadaceae</taxon>
        <taxon>Eilatimonas</taxon>
    </lineage>
</organism>
<comment type="caution">
    <text evidence="1">The sequence shown here is derived from an EMBL/GenBank/DDBJ whole genome shotgun (WGS) entry which is preliminary data.</text>
</comment>
<accession>A0A3M0CGA7</accession>
<name>A0A3M0CGA7_9PROT</name>
<evidence type="ECO:0000313" key="1">
    <source>
        <dbReference type="EMBL" id="RMB08015.1"/>
    </source>
</evidence>
<gene>
    <name evidence="1" type="ORF">BXY39_2110</name>
</gene>
<evidence type="ECO:0000313" key="2">
    <source>
        <dbReference type="Proteomes" id="UP000271227"/>
    </source>
</evidence>
<dbReference type="InParanoid" id="A0A3M0CGA7"/>